<dbReference type="PANTHER" id="PTHR12150:SF13">
    <property type="entry name" value="METHYLTRANSFERASE C9ORF114-RELATED"/>
    <property type="match status" value="1"/>
</dbReference>
<dbReference type="Proteomes" id="UP000196694">
    <property type="component" value="Unassembled WGS sequence"/>
</dbReference>
<dbReference type="EMBL" id="CP013011">
    <property type="protein sequence ID" value="ALL01069.1"/>
    <property type="molecule type" value="Genomic_DNA"/>
</dbReference>
<name>A0A0P0N421_9CREN</name>
<dbReference type="OrthoDB" id="4144at2157"/>
<evidence type="ECO:0000313" key="2">
    <source>
        <dbReference type="EMBL" id="OWJ55757.1"/>
    </source>
</evidence>
<gene>
    <name evidence="2" type="ORF">Pdsh_00535</name>
    <name evidence="1" type="ORF">Pyrde_1021</name>
</gene>
<dbReference type="GeneID" id="26099361"/>
<organism evidence="1 3">
    <name type="scientific">Pyrodictium delaneyi</name>
    <dbReference type="NCBI Taxonomy" id="1273541"/>
    <lineage>
        <taxon>Archaea</taxon>
        <taxon>Thermoproteota</taxon>
        <taxon>Thermoprotei</taxon>
        <taxon>Desulfurococcales</taxon>
        <taxon>Pyrodictiaceae</taxon>
        <taxon>Pyrodictium</taxon>
    </lineage>
</organism>
<dbReference type="PANTHER" id="PTHR12150">
    <property type="entry name" value="CLASS IV SAM-BINDING METHYLTRANSFERASE-RELATED"/>
    <property type="match status" value="1"/>
</dbReference>
<dbReference type="EMBL" id="NCQP01000001">
    <property type="protein sequence ID" value="OWJ55757.1"/>
    <property type="molecule type" value="Genomic_DNA"/>
</dbReference>
<dbReference type="Gene3D" id="3.40.1280.10">
    <property type="match status" value="1"/>
</dbReference>
<dbReference type="InterPro" id="IPR029026">
    <property type="entry name" value="tRNA_m1G_MTases_N"/>
</dbReference>
<dbReference type="Pfam" id="PF02598">
    <property type="entry name" value="Methyltrn_RNA_3"/>
    <property type="match status" value="1"/>
</dbReference>
<evidence type="ECO:0008006" key="5">
    <source>
        <dbReference type="Google" id="ProtNLM"/>
    </source>
</evidence>
<protein>
    <recommendedName>
        <fullName evidence="5">RNA-binding protein</fullName>
    </recommendedName>
</protein>
<dbReference type="RefSeq" id="WP_082419661.1">
    <property type="nucleotide sequence ID" value="NZ_CP013011.1"/>
</dbReference>
<accession>A0A0P0N421</accession>
<evidence type="ECO:0000313" key="3">
    <source>
        <dbReference type="Proteomes" id="UP000058613"/>
    </source>
</evidence>
<proteinExistence type="predicted"/>
<dbReference type="Proteomes" id="UP000058613">
    <property type="component" value="Chromosome"/>
</dbReference>
<dbReference type="STRING" id="1273541.Pyrde_1021"/>
<evidence type="ECO:0000313" key="4">
    <source>
        <dbReference type="Proteomes" id="UP000196694"/>
    </source>
</evidence>
<reference evidence="2 4" key="2">
    <citation type="submission" date="2017-05" db="EMBL/GenBank/DDBJ databases">
        <title>The draft genome of the hyperthermophilic archaeon 'Pyrodictium delaneyi strain Hulk', an iron and nitrate reducer, reveals the capacity for sulfate reduction.</title>
        <authorList>
            <person name="Demey L.M."/>
            <person name="Miller C."/>
            <person name="Manzella M."/>
            <person name="Reguera G."/>
            <person name="Kashefi K."/>
        </authorList>
    </citation>
    <scope>NUCLEOTIDE SEQUENCE [LARGE SCALE GENOMIC DNA]</scope>
    <source>
        <strain evidence="2 4">Hulk</strain>
    </source>
</reference>
<dbReference type="InterPro" id="IPR003750">
    <property type="entry name" value="Put_MeTrfase-C9orf114-like"/>
</dbReference>
<dbReference type="InterPro" id="IPR012340">
    <property type="entry name" value="NA-bd_OB-fold"/>
</dbReference>
<dbReference type="KEGG" id="pdl:Pyrde_1021"/>
<evidence type="ECO:0000313" key="1">
    <source>
        <dbReference type="EMBL" id="ALL01069.1"/>
    </source>
</evidence>
<dbReference type="CDD" id="cd18086">
    <property type="entry name" value="HsC9orf114-like"/>
    <property type="match status" value="1"/>
</dbReference>
<dbReference type="AlphaFoldDB" id="A0A0P0N421"/>
<reference evidence="1 3" key="1">
    <citation type="submission" date="2015-10" db="EMBL/GenBank/DDBJ databases">
        <title>Complete genome sequence of hyperthermophilic archaeon Pyrodictium delaneyi Su06.</title>
        <authorList>
            <person name="Jung J.-H."/>
            <person name="Lin J."/>
            <person name="Holden J.F."/>
            <person name="Park C.-S."/>
        </authorList>
    </citation>
    <scope>NUCLEOTIDE SEQUENCE [LARGE SCALE GENOMIC DNA]</scope>
    <source>
        <strain evidence="1 3">Su06</strain>
    </source>
</reference>
<dbReference type="InterPro" id="IPR029028">
    <property type="entry name" value="Alpha/beta_knot_MTases"/>
</dbReference>
<sequence length="286" mass="31584">MKSRSVPSARRLELAVAVPASYLSTEHGLMLKTIKTGILARILAVFRATRLIVYVDRNDAEKHAKLMEEIIGYMLTAPYLKKKLYPYKPELRYVGILPPLQLPTHGVGGPHVGEIREALVVRDLGGLVVLDAGLGKYVKCAKPHWLKRSKRVLVRIESLNPPKLHILREDEAGIYTGFSITVVRGLREALETASGLLRVATSRFGEVLTADKAVRDAREAASRGGIALFFGAPDKGLFEIANSEGLEPEAVFDRIYNTIPNQGTRTVRVEEALAATLAIYNMFLEQ</sequence>
<keyword evidence="4" id="KW-1185">Reference proteome</keyword>
<dbReference type="Gene3D" id="2.40.50.140">
    <property type="entry name" value="Nucleic acid-binding proteins"/>
    <property type="match status" value="1"/>
</dbReference>
<dbReference type="SUPFAM" id="SSF75217">
    <property type="entry name" value="alpha/beta knot"/>
    <property type="match status" value="1"/>
</dbReference>